<dbReference type="InterPro" id="IPR011054">
    <property type="entry name" value="Rudment_hybrid_motif"/>
</dbReference>
<comment type="function">
    <text evidence="5">Catalyzes the ATP-dependent conversion of 5-aminoimidazole ribonucleotide (AIR) and HCO(3)(-) to N5-carboxyaminoimidazole ribonucleotide (N5-CAIR).</text>
</comment>
<dbReference type="NCBIfam" id="NF004679">
    <property type="entry name" value="PRK06019.1-5"/>
    <property type="match status" value="1"/>
</dbReference>
<feature type="binding site" evidence="5">
    <location>
        <position position="104"/>
    </location>
    <ligand>
        <name>ATP</name>
        <dbReference type="ChEBI" id="CHEBI:30616"/>
    </ligand>
</feature>
<feature type="binding site" evidence="5">
    <location>
        <begin position="149"/>
        <end position="155"/>
    </location>
    <ligand>
        <name>ATP</name>
        <dbReference type="ChEBI" id="CHEBI:30616"/>
    </ligand>
</feature>
<keyword evidence="1 5" id="KW-0436">Ligase</keyword>
<dbReference type="InterPro" id="IPR005875">
    <property type="entry name" value="PurK"/>
</dbReference>
<organism evidence="8 9">
    <name type="scientific">Salsuginibacillus halophilus</name>
    <dbReference type="NCBI Taxonomy" id="517424"/>
    <lineage>
        <taxon>Bacteria</taxon>
        <taxon>Bacillati</taxon>
        <taxon>Bacillota</taxon>
        <taxon>Bacilli</taxon>
        <taxon>Bacillales</taxon>
        <taxon>Bacillaceae</taxon>
        <taxon>Salsuginibacillus</taxon>
    </lineage>
</organism>
<evidence type="ECO:0000313" key="9">
    <source>
        <dbReference type="Proteomes" id="UP000242310"/>
    </source>
</evidence>
<dbReference type="Gene3D" id="3.30.470.20">
    <property type="entry name" value="ATP-grasp fold, B domain"/>
    <property type="match status" value="1"/>
</dbReference>
<dbReference type="SUPFAM" id="SSF56059">
    <property type="entry name" value="Glutathione synthetase ATP-binding domain-like"/>
    <property type="match status" value="1"/>
</dbReference>
<dbReference type="NCBIfam" id="TIGR01161">
    <property type="entry name" value="purK"/>
    <property type="match status" value="1"/>
</dbReference>
<dbReference type="InterPro" id="IPR054350">
    <property type="entry name" value="PurT/PurK_preATP-grasp"/>
</dbReference>
<dbReference type="AlphaFoldDB" id="A0A2P8HLE3"/>
<feature type="binding site" evidence="5">
    <location>
        <position position="144"/>
    </location>
    <ligand>
        <name>ATP</name>
        <dbReference type="ChEBI" id="CHEBI:30616"/>
    </ligand>
</feature>
<dbReference type="GO" id="GO:0034028">
    <property type="term" value="F:5-(carboxyamino)imidazole ribonucleotide synthase activity"/>
    <property type="evidence" value="ECO:0007669"/>
    <property type="project" value="UniProtKB-UniRule"/>
</dbReference>
<dbReference type="PANTHER" id="PTHR11609">
    <property type="entry name" value="PURINE BIOSYNTHESIS PROTEIN 6/7, PUR6/7"/>
    <property type="match status" value="1"/>
</dbReference>
<sequence length="368" mass="39465">MIQAGSTIGILGGGQLGRMMALAARHMGFRIAVLEPKENSSAGQVADHEIIAAYDDPDGLRQLNEVSDVITFEFENVDAKAAAPLIKAGKLPQGTDVLKASQHRLEEKSTVQKAGVKVAAYAAVHEKADLAEALKTTGFPAVLKTCRGGYDGKGQAVVHTLEEAEQAVDELTGELVLEALVHFDQEISVIIVRNEAGETICFPPAENIHQNGILHQSIVPARTPAAVLDKAEAAALKIADHLGLVGTLAIEMFVQGDDVFVNEMAPRPHNSGHYTMNGTSISQFEAHIQAVAGWPLRQPELYTPTVMVNILGEHVSAAKREVPQLKEAALHLYDKGDPRAGRKMGHVNVNAATTAEALARIEETRIWT</sequence>
<dbReference type="GO" id="GO:0005829">
    <property type="term" value="C:cytosol"/>
    <property type="evidence" value="ECO:0007669"/>
    <property type="project" value="TreeGrafter"/>
</dbReference>
<dbReference type="InterPro" id="IPR003135">
    <property type="entry name" value="ATP-grasp_carboxylate-amine"/>
</dbReference>
<dbReference type="NCBIfam" id="NF004676">
    <property type="entry name" value="PRK06019.1-2"/>
    <property type="match status" value="1"/>
</dbReference>
<feature type="binding site" evidence="5">
    <location>
        <position position="186"/>
    </location>
    <ligand>
        <name>ATP</name>
        <dbReference type="ChEBI" id="CHEBI:30616"/>
    </ligand>
</feature>
<dbReference type="Gene3D" id="3.30.1490.20">
    <property type="entry name" value="ATP-grasp fold, A domain"/>
    <property type="match status" value="1"/>
</dbReference>
<dbReference type="GO" id="GO:0004638">
    <property type="term" value="F:phosphoribosylaminoimidazole carboxylase activity"/>
    <property type="evidence" value="ECO:0007669"/>
    <property type="project" value="InterPro"/>
</dbReference>
<dbReference type="NCBIfam" id="NF004675">
    <property type="entry name" value="PRK06019.1-1"/>
    <property type="match status" value="1"/>
</dbReference>
<accession>A0A2P8HLE3</accession>
<comment type="catalytic activity">
    <reaction evidence="5 6">
        <text>5-amino-1-(5-phospho-beta-D-ribosyl)imidazole + hydrogencarbonate + ATP = 5-carboxyamino-1-(5-phospho-D-ribosyl)imidazole + ADP + phosphate + 2 H(+)</text>
        <dbReference type="Rhea" id="RHEA:19317"/>
        <dbReference type="ChEBI" id="CHEBI:15378"/>
        <dbReference type="ChEBI" id="CHEBI:17544"/>
        <dbReference type="ChEBI" id="CHEBI:30616"/>
        <dbReference type="ChEBI" id="CHEBI:43474"/>
        <dbReference type="ChEBI" id="CHEBI:58730"/>
        <dbReference type="ChEBI" id="CHEBI:137981"/>
        <dbReference type="ChEBI" id="CHEBI:456216"/>
        <dbReference type="EC" id="6.3.4.18"/>
    </reaction>
</comment>
<dbReference type="FunFam" id="3.30.1490.20:FF:000015">
    <property type="entry name" value="N5-carboxyaminoimidazole ribonucleotide synthase"/>
    <property type="match status" value="1"/>
</dbReference>
<keyword evidence="2 5" id="KW-0547">Nucleotide-binding</keyword>
<dbReference type="RefSeq" id="WP_106588353.1">
    <property type="nucleotide sequence ID" value="NZ_PYAV01000005.1"/>
</dbReference>
<comment type="similarity">
    <text evidence="5 6">Belongs to the PurK/PurT family.</text>
</comment>
<dbReference type="PANTHER" id="PTHR11609:SF5">
    <property type="entry name" value="PHOSPHORIBOSYLAMINOIMIDAZOLE CARBOXYLASE"/>
    <property type="match status" value="1"/>
</dbReference>
<comment type="subunit">
    <text evidence="5 6">Homodimer.</text>
</comment>
<dbReference type="UniPathway" id="UPA00074">
    <property type="reaction ID" value="UER00942"/>
</dbReference>
<gene>
    <name evidence="5 6" type="primary">purK</name>
    <name evidence="8" type="ORF">B0H94_105190</name>
</gene>
<feature type="binding site" evidence="5">
    <location>
        <begin position="262"/>
        <end position="263"/>
    </location>
    <ligand>
        <name>ATP</name>
        <dbReference type="ChEBI" id="CHEBI:30616"/>
    </ligand>
</feature>
<evidence type="ECO:0000256" key="4">
    <source>
        <dbReference type="ARBA" id="ARBA00022840"/>
    </source>
</evidence>
<dbReference type="InterPro" id="IPR013815">
    <property type="entry name" value="ATP_grasp_subdomain_1"/>
</dbReference>
<evidence type="ECO:0000256" key="2">
    <source>
        <dbReference type="ARBA" id="ARBA00022741"/>
    </source>
</evidence>
<evidence type="ECO:0000256" key="1">
    <source>
        <dbReference type="ARBA" id="ARBA00022598"/>
    </source>
</evidence>
<dbReference type="InterPro" id="IPR016185">
    <property type="entry name" value="PreATP-grasp_dom_sf"/>
</dbReference>
<dbReference type="SUPFAM" id="SSF51246">
    <property type="entry name" value="Rudiment single hybrid motif"/>
    <property type="match status" value="1"/>
</dbReference>
<keyword evidence="3 5" id="KW-0658">Purine biosynthesis</keyword>
<dbReference type="SUPFAM" id="SSF52440">
    <property type="entry name" value="PreATP-grasp domain"/>
    <property type="match status" value="1"/>
</dbReference>
<reference evidence="8 9" key="1">
    <citation type="submission" date="2018-03" db="EMBL/GenBank/DDBJ databases">
        <title>Genomic Encyclopedia of Type Strains, Phase III (KMG-III): the genomes of soil and plant-associated and newly described type strains.</title>
        <authorList>
            <person name="Whitman W."/>
        </authorList>
    </citation>
    <scope>NUCLEOTIDE SEQUENCE [LARGE SCALE GENOMIC DNA]</scope>
    <source>
        <strain evidence="8 9">CGMCC 1.07653</strain>
    </source>
</reference>
<dbReference type="PROSITE" id="PS50975">
    <property type="entry name" value="ATP_GRASP"/>
    <property type="match status" value="1"/>
</dbReference>
<dbReference type="EC" id="6.3.4.18" evidence="5 6"/>
<dbReference type="Pfam" id="PF17769">
    <property type="entry name" value="PurK_C"/>
    <property type="match status" value="1"/>
</dbReference>
<proteinExistence type="inferred from homology"/>
<dbReference type="GO" id="GO:0005524">
    <property type="term" value="F:ATP binding"/>
    <property type="evidence" value="ECO:0007669"/>
    <property type="project" value="UniProtKB-UniRule"/>
</dbReference>
<dbReference type="Gene3D" id="3.40.50.20">
    <property type="match status" value="1"/>
</dbReference>
<dbReference type="FunFam" id="3.40.50.20:FF:000016">
    <property type="entry name" value="N5-carboxyaminoimidazole ribonucleotide synthase"/>
    <property type="match status" value="1"/>
</dbReference>
<dbReference type="Proteomes" id="UP000242310">
    <property type="component" value="Unassembled WGS sequence"/>
</dbReference>
<protein>
    <recommendedName>
        <fullName evidence="5 6">N5-carboxyaminoimidazole ribonucleotide synthase</fullName>
        <shortName evidence="5 6">N5-CAIR synthase</shortName>
        <ecNumber evidence="5 6">6.3.4.18</ecNumber>
    </recommendedName>
    <alternativeName>
        <fullName evidence="5 6">5-(carboxyamino)imidazole ribonucleotide synthetase</fullName>
    </alternativeName>
</protein>
<evidence type="ECO:0000259" key="7">
    <source>
        <dbReference type="PROSITE" id="PS50975"/>
    </source>
</evidence>
<evidence type="ECO:0000256" key="3">
    <source>
        <dbReference type="ARBA" id="ARBA00022755"/>
    </source>
</evidence>
<keyword evidence="9" id="KW-1185">Reference proteome</keyword>
<feature type="domain" description="ATP-grasp" evidence="7">
    <location>
        <begin position="108"/>
        <end position="292"/>
    </location>
</feature>
<dbReference type="Pfam" id="PF22660">
    <property type="entry name" value="RS_preATP-grasp-like"/>
    <property type="match status" value="1"/>
</dbReference>
<dbReference type="InterPro" id="IPR011761">
    <property type="entry name" value="ATP-grasp"/>
</dbReference>
<comment type="caution">
    <text evidence="8">The sequence shown here is derived from an EMBL/GenBank/DDBJ whole genome shotgun (WGS) entry which is preliminary data.</text>
</comment>
<dbReference type="GO" id="GO:0006189">
    <property type="term" value="P:'de novo' IMP biosynthetic process"/>
    <property type="evidence" value="ECO:0007669"/>
    <property type="project" value="UniProtKB-UniRule"/>
</dbReference>
<evidence type="ECO:0000313" key="8">
    <source>
        <dbReference type="EMBL" id="PSL47034.1"/>
    </source>
</evidence>
<dbReference type="GO" id="GO:0046872">
    <property type="term" value="F:metal ion binding"/>
    <property type="evidence" value="ECO:0007669"/>
    <property type="project" value="InterPro"/>
</dbReference>
<feature type="binding site" evidence="5">
    <location>
        <position position="209"/>
    </location>
    <ligand>
        <name>ATP</name>
        <dbReference type="ChEBI" id="CHEBI:30616"/>
    </ligand>
</feature>
<feature type="binding site" evidence="5">
    <location>
        <begin position="178"/>
        <end position="181"/>
    </location>
    <ligand>
        <name>ATP</name>
        <dbReference type="ChEBI" id="CHEBI:30616"/>
    </ligand>
</feature>
<dbReference type="EMBL" id="PYAV01000005">
    <property type="protein sequence ID" value="PSL47034.1"/>
    <property type="molecule type" value="Genomic_DNA"/>
</dbReference>
<dbReference type="FunFam" id="3.30.470.20:FF:000029">
    <property type="entry name" value="N5-carboxyaminoimidazole ribonucleotide synthase"/>
    <property type="match status" value="1"/>
</dbReference>
<comment type="function">
    <text evidence="6">Catalyzes the ATP-dependent conversion of 5-aminoimidazole ribonucleotide (AIR) and HCO(3)- to N5-carboxyaminoimidazole ribonucleotide (N5-CAIR).</text>
</comment>
<evidence type="ECO:0000256" key="5">
    <source>
        <dbReference type="HAMAP-Rule" id="MF_01928"/>
    </source>
</evidence>
<dbReference type="OrthoDB" id="9804625at2"/>
<comment type="pathway">
    <text evidence="5 6">Purine metabolism; IMP biosynthesis via de novo pathway; 5-amino-1-(5-phospho-D-ribosyl)imidazole-4-carboxylate from 5-amino-1-(5-phospho-D-ribosyl)imidazole (N5-CAIR route): step 1/2.</text>
</comment>
<keyword evidence="4 5" id="KW-0067">ATP-binding</keyword>
<name>A0A2P8HLE3_9BACI</name>
<dbReference type="HAMAP" id="MF_01928">
    <property type="entry name" value="PurK"/>
    <property type="match status" value="1"/>
</dbReference>
<dbReference type="Pfam" id="PF02222">
    <property type="entry name" value="ATP-grasp"/>
    <property type="match status" value="1"/>
</dbReference>
<dbReference type="InterPro" id="IPR040686">
    <property type="entry name" value="PurK_C"/>
</dbReference>
<evidence type="ECO:0000256" key="6">
    <source>
        <dbReference type="RuleBase" id="RU361200"/>
    </source>
</evidence>